<evidence type="ECO:0000313" key="5">
    <source>
        <dbReference type="Proteomes" id="UP000187506"/>
    </source>
</evidence>
<reference evidence="4 5" key="1">
    <citation type="submission" date="2017-01" db="EMBL/GenBank/DDBJ databases">
        <title>Complete genome of Lacinutrix venerupis DOK2-8 isolated from seawater in Dokdo.</title>
        <authorList>
            <person name="Chi W.-J."/>
            <person name="Kim J.H."/>
        </authorList>
    </citation>
    <scope>NUCLEOTIDE SEQUENCE [LARGE SCALE GENOMIC DNA]</scope>
    <source>
        <strain evidence="4 5">DOK2-8</strain>
    </source>
</reference>
<dbReference type="EMBL" id="CP019352">
    <property type="protein sequence ID" value="APY01416.1"/>
    <property type="molecule type" value="Genomic_DNA"/>
</dbReference>
<dbReference type="RefSeq" id="WP_076734318.1">
    <property type="nucleotide sequence ID" value="NZ_CP019352.1"/>
</dbReference>
<dbReference type="SUPFAM" id="SSF48452">
    <property type="entry name" value="TPR-like"/>
    <property type="match status" value="1"/>
</dbReference>
<dbReference type="AlphaFoldDB" id="A0AAC9LM71"/>
<accession>A0AAC9LM71</accession>
<keyword evidence="5" id="KW-1185">Reference proteome</keyword>
<dbReference type="Pfam" id="PF12770">
    <property type="entry name" value="CHAT"/>
    <property type="match status" value="1"/>
</dbReference>
<dbReference type="InterPro" id="IPR024983">
    <property type="entry name" value="CHAT_dom"/>
</dbReference>
<gene>
    <name evidence="4" type="ORF">BWR22_14260</name>
</gene>
<evidence type="ECO:0000313" key="4">
    <source>
        <dbReference type="EMBL" id="APY01416.1"/>
    </source>
</evidence>
<keyword evidence="1" id="KW-0812">Transmembrane</keyword>
<proteinExistence type="predicted"/>
<dbReference type="PANTHER" id="PTHR10098">
    <property type="entry name" value="RAPSYN-RELATED"/>
    <property type="match status" value="1"/>
</dbReference>
<keyword evidence="1" id="KW-0472">Membrane</keyword>
<dbReference type="Proteomes" id="UP000187506">
    <property type="component" value="Chromosome"/>
</dbReference>
<protein>
    <recommendedName>
        <fullName evidence="3">CHAT domain-containing protein</fullName>
    </recommendedName>
</protein>
<feature type="chain" id="PRO_5042260889" description="CHAT domain-containing protein" evidence="2">
    <location>
        <begin position="19"/>
        <end position="863"/>
    </location>
</feature>
<dbReference type="KEGG" id="lvn:BWR22_14260"/>
<sequence length="863" mass="98805">MKNLLVIFFLLSFGSVFCQSIEDTIYNATDTFNAKKSPEALAALNKNIANFESRLTSIEEYMAFIYLLVNKAYYLDKNNKNSTAISTYEKAWKLYKDKNIASSYDFDIIENCLKPLGILYNRVGDYLSSENITKSYIDLAKNNNDSSQVVAGIINLSRLYQTLGKHQQSIKLANYGLNIKKINAQQKRILKGIKSRSEIRLNRDVIIIDNVISPLKTFGSIQEKELSYELAMQNKDYAKALKVFKSLKNLKRDQLSSASLLSKLYFQEAQLYFLLNDFETAKNTLKIALKYLLPDYNSKSILSEDNLYPENTFIEIFDLYAALQSNPEKALEYYTLSFYVSDLLAMNTTSQEGKFILLNEYRSRSEKCLDLLYKLQNSSNKSNYTLQALKLSERYKSKVLKETVEKKNLVKLYPEDSLLILQQRLLQEQQQLTNRLYKTPFKDILDSKTIIREQLASINIELKKVNEDVEKKYKRLQGSFSISALNSRLKKDQATLVNYFYGKKAIYQIIVSEQVTAFNKIILSKENTKNIKKFINYFESSSSINNNILNFTEDAYSIYKLLKLDIIKDKSNLIIIPDGFINFIPFDALLTAKTETEKFDSMPFFVKSHQSVFNASVLLYINNSSPKNKHSVLGVFPVFKNTSQELSYSLDESKNLKKEIKTTLLMHANATKSNFLKQAKKHSILHLSTHGTGGDFFNPAQIAFIDEPLSINELYSINLNPELVVLSACETGVGELKRGEGALSIARGFQYAGAKKVLYSLWQISDLSTSKIMTSFYRNLDNTTSISFANHQSKIEYLNNKDISNIKKSPYYWSAFTLYGGFDQVEHDYSNKCLIIGISIVIILFLLFLYKRNNGKRSVGIST</sequence>
<keyword evidence="2" id="KW-0732">Signal</keyword>
<organism evidence="4 5">
    <name type="scientific">Lacinutrix venerupis</name>
    <dbReference type="NCBI Taxonomy" id="1486034"/>
    <lineage>
        <taxon>Bacteria</taxon>
        <taxon>Pseudomonadati</taxon>
        <taxon>Bacteroidota</taxon>
        <taxon>Flavobacteriia</taxon>
        <taxon>Flavobacteriales</taxon>
        <taxon>Flavobacteriaceae</taxon>
        <taxon>Lacinutrix</taxon>
    </lineage>
</organism>
<dbReference type="Gene3D" id="1.25.40.10">
    <property type="entry name" value="Tetratricopeptide repeat domain"/>
    <property type="match status" value="1"/>
</dbReference>
<evidence type="ECO:0000259" key="3">
    <source>
        <dbReference type="Pfam" id="PF12770"/>
    </source>
</evidence>
<name>A0AAC9LM71_9FLAO</name>
<evidence type="ECO:0000256" key="2">
    <source>
        <dbReference type="SAM" id="SignalP"/>
    </source>
</evidence>
<evidence type="ECO:0000256" key="1">
    <source>
        <dbReference type="SAM" id="Phobius"/>
    </source>
</evidence>
<feature type="domain" description="CHAT" evidence="3">
    <location>
        <begin position="571"/>
        <end position="820"/>
    </location>
</feature>
<dbReference type="InterPro" id="IPR011990">
    <property type="entry name" value="TPR-like_helical_dom_sf"/>
</dbReference>
<feature type="signal peptide" evidence="2">
    <location>
        <begin position="1"/>
        <end position="18"/>
    </location>
</feature>
<keyword evidence="1" id="KW-1133">Transmembrane helix</keyword>
<feature type="transmembrane region" description="Helical" evidence="1">
    <location>
        <begin position="834"/>
        <end position="850"/>
    </location>
</feature>